<dbReference type="eggNOG" id="COG0745">
    <property type="taxonomic scope" value="Bacteria"/>
</dbReference>
<dbReference type="SUPFAM" id="SSF46894">
    <property type="entry name" value="C-terminal effector domain of the bipartite response regulators"/>
    <property type="match status" value="1"/>
</dbReference>
<dbReference type="InterPro" id="IPR016032">
    <property type="entry name" value="Sig_transdc_resp-reg_C-effctor"/>
</dbReference>
<dbReference type="AlphaFoldDB" id="B4EF69"/>
<keyword evidence="7" id="KW-1185">Reference proteome</keyword>
<dbReference type="PROSITE" id="PS50110">
    <property type="entry name" value="RESPONSE_REGULATORY"/>
    <property type="match status" value="1"/>
</dbReference>
<proteinExistence type="predicted"/>
<evidence type="ECO:0000256" key="1">
    <source>
        <dbReference type="ARBA" id="ARBA00023125"/>
    </source>
</evidence>
<reference evidence="6 7" key="1">
    <citation type="journal article" date="2009" name="J. Bacteriol.">
        <title>The genome of Burkholderia cenocepacia J2315, an epidemic pathogen of cystic fibrosis patients.</title>
        <authorList>
            <person name="Holden M.T."/>
            <person name="Seth-Smith H.M."/>
            <person name="Crossman L.C."/>
            <person name="Sebaihia M."/>
            <person name="Bentley S.D."/>
            <person name="Cerdeno-Tarraga A.M."/>
            <person name="Thomson N.R."/>
            <person name="Bason N."/>
            <person name="Quail M.A."/>
            <person name="Sharp S."/>
            <person name="Cherevach I."/>
            <person name="Churcher C."/>
            <person name="Goodhead I."/>
            <person name="Hauser H."/>
            <person name="Holroyd N."/>
            <person name="Mungall K."/>
            <person name="Scott P."/>
            <person name="Walker D."/>
            <person name="White B."/>
            <person name="Rose H."/>
            <person name="Iversen P."/>
            <person name="Mil-Homens D."/>
            <person name="Rocha E.P."/>
            <person name="Fialho A.M."/>
            <person name="Baldwin A."/>
            <person name="Dowson C."/>
            <person name="Barrell B.G."/>
            <person name="Govan J.R."/>
            <person name="Vandamme P."/>
            <person name="Hart C.A."/>
            <person name="Mahenthiralingam E."/>
            <person name="Parkhill J."/>
        </authorList>
    </citation>
    <scope>NUCLEOTIDE SEQUENCE [LARGE SCALE GENOMIC DNA]</scope>
    <source>
        <strain evidence="7">ATCC BAA-245 / DSM 16553 / LMG 16656 / NCTC 13227 / J2315 / CF5610</strain>
    </source>
</reference>
<evidence type="ECO:0000256" key="3">
    <source>
        <dbReference type="PROSITE-ProRule" id="PRU01091"/>
    </source>
</evidence>
<feature type="domain" description="Response regulatory" evidence="4">
    <location>
        <begin position="14"/>
        <end position="127"/>
    </location>
</feature>
<dbReference type="GO" id="GO:0000976">
    <property type="term" value="F:transcription cis-regulatory region binding"/>
    <property type="evidence" value="ECO:0007669"/>
    <property type="project" value="TreeGrafter"/>
</dbReference>
<dbReference type="CDD" id="cd17574">
    <property type="entry name" value="REC_OmpR"/>
    <property type="match status" value="1"/>
</dbReference>
<evidence type="ECO:0000259" key="4">
    <source>
        <dbReference type="PROSITE" id="PS50110"/>
    </source>
</evidence>
<dbReference type="KEGG" id="bcj:BCAM0924"/>
<keyword evidence="1 3" id="KW-0238">DNA-binding</keyword>
<dbReference type="GO" id="GO:0032993">
    <property type="term" value="C:protein-DNA complex"/>
    <property type="evidence" value="ECO:0007669"/>
    <property type="project" value="TreeGrafter"/>
</dbReference>
<dbReference type="Proteomes" id="UP000001035">
    <property type="component" value="Chromosome 2"/>
</dbReference>
<dbReference type="InterPro" id="IPR001789">
    <property type="entry name" value="Sig_transdc_resp-reg_receiver"/>
</dbReference>
<evidence type="ECO:0000313" key="6">
    <source>
        <dbReference type="EMBL" id="CAR54781.1"/>
    </source>
</evidence>
<feature type="DNA-binding region" description="OmpR/PhoB-type" evidence="3">
    <location>
        <begin position="136"/>
        <end position="237"/>
    </location>
</feature>
<dbReference type="Gene3D" id="6.10.250.690">
    <property type="match status" value="1"/>
</dbReference>
<feature type="domain" description="OmpR/PhoB-type" evidence="5">
    <location>
        <begin position="136"/>
        <end position="237"/>
    </location>
</feature>
<dbReference type="PROSITE" id="PS51755">
    <property type="entry name" value="OMPR_PHOB"/>
    <property type="match status" value="1"/>
</dbReference>
<dbReference type="Gene3D" id="3.40.50.2300">
    <property type="match status" value="1"/>
</dbReference>
<dbReference type="GO" id="GO:0000156">
    <property type="term" value="F:phosphorelay response regulator activity"/>
    <property type="evidence" value="ECO:0007669"/>
    <property type="project" value="TreeGrafter"/>
</dbReference>
<dbReference type="InterPro" id="IPR039420">
    <property type="entry name" value="WalR-like"/>
</dbReference>
<dbReference type="GO" id="GO:0005829">
    <property type="term" value="C:cytosol"/>
    <property type="evidence" value="ECO:0007669"/>
    <property type="project" value="TreeGrafter"/>
</dbReference>
<dbReference type="Gene3D" id="1.10.10.10">
    <property type="entry name" value="Winged helix-like DNA-binding domain superfamily/Winged helix DNA-binding domain"/>
    <property type="match status" value="1"/>
</dbReference>
<evidence type="ECO:0000313" key="7">
    <source>
        <dbReference type="Proteomes" id="UP000001035"/>
    </source>
</evidence>
<dbReference type="HOGENOM" id="CLU_000445_30_4_4"/>
<evidence type="ECO:0000259" key="5">
    <source>
        <dbReference type="PROSITE" id="PS51755"/>
    </source>
</evidence>
<evidence type="ECO:0000256" key="2">
    <source>
        <dbReference type="PROSITE-ProRule" id="PRU00169"/>
    </source>
</evidence>
<organism evidence="6 7">
    <name type="scientific">Burkholderia cenocepacia (strain ATCC BAA-245 / DSM 16553 / LMG 16656 / NCTC 13227 / J2315 / CF5610)</name>
    <name type="common">Burkholderia cepacia (strain J2315)</name>
    <dbReference type="NCBI Taxonomy" id="216591"/>
    <lineage>
        <taxon>Bacteria</taxon>
        <taxon>Pseudomonadati</taxon>
        <taxon>Pseudomonadota</taxon>
        <taxon>Betaproteobacteria</taxon>
        <taxon>Burkholderiales</taxon>
        <taxon>Burkholderiaceae</taxon>
        <taxon>Burkholderia</taxon>
        <taxon>Burkholderia cepacia complex</taxon>
    </lineage>
</organism>
<dbReference type="CDD" id="cd00383">
    <property type="entry name" value="trans_reg_C"/>
    <property type="match status" value="1"/>
</dbReference>
<dbReference type="Pfam" id="PF00486">
    <property type="entry name" value="Trans_reg_C"/>
    <property type="match status" value="1"/>
</dbReference>
<dbReference type="SMART" id="SM00862">
    <property type="entry name" value="Trans_reg_C"/>
    <property type="match status" value="1"/>
</dbReference>
<dbReference type="GO" id="GO:0006355">
    <property type="term" value="P:regulation of DNA-templated transcription"/>
    <property type="evidence" value="ECO:0007669"/>
    <property type="project" value="InterPro"/>
</dbReference>
<name>B4EF69_BURCJ</name>
<dbReference type="PANTHER" id="PTHR48111:SF59">
    <property type="entry name" value="TRANSCRIPTIONAL REGULATORY PROTEIN BAER"/>
    <property type="match status" value="1"/>
</dbReference>
<dbReference type="Pfam" id="PF00072">
    <property type="entry name" value="Response_reg"/>
    <property type="match status" value="1"/>
</dbReference>
<protein>
    <submittedName>
        <fullName evidence="6">Two-component regulatory system, response regulator protein</fullName>
    </submittedName>
</protein>
<dbReference type="PANTHER" id="PTHR48111">
    <property type="entry name" value="REGULATOR OF RPOS"/>
    <property type="match status" value="1"/>
</dbReference>
<gene>
    <name evidence="6" type="ORF">BCAM0924</name>
</gene>
<dbReference type="EMBL" id="AM747721">
    <property type="protein sequence ID" value="CAR54781.1"/>
    <property type="molecule type" value="Genomic_DNA"/>
</dbReference>
<accession>B4EF69</accession>
<dbReference type="SMART" id="SM00448">
    <property type="entry name" value="REC"/>
    <property type="match status" value="1"/>
</dbReference>
<sequence>MVRHRTAHSMTNSLILIAEDEPDISDILDAYLKHDGFRTYRVADGQAVLDMQPHLKPDLILLDVKMPRKNGWDVLAELRRRDNTPIVVVTAFDRDLDRLQALHAGADDYIVKPFNPAEVVARLRAILRRSAAPPTMRMLRVGDLEIDTDSYLARVRTAGTEVPITLTLTEFRLLAHMARSPSRVFTRGELLDACMADVSALERTVDSHICRLRKKLEQAGAPGMPEVMRGVGYRLRGVQ</sequence>
<keyword evidence="2" id="KW-0597">Phosphoprotein</keyword>
<dbReference type="InterPro" id="IPR011006">
    <property type="entry name" value="CheY-like_superfamily"/>
</dbReference>
<dbReference type="SUPFAM" id="SSF52172">
    <property type="entry name" value="CheY-like"/>
    <property type="match status" value="1"/>
</dbReference>
<dbReference type="InterPro" id="IPR036388">
    <property type="entry name" value="WH-like_DNA-bd_sf"/>
</dbReference>
<feature type="modified residue" description="4-aspartylphosphate" evidence="2">
    <location>
        <position position="63"/>
    </location>
</feature>
<dbReference type="InterPro" id="IPR001867">
    <property type="entry name" value="OmpR/PhoB-type_DNA-bd"/>
</dbReference>